<feature type="region of interest" description="Disordered" evidence="13">
    <location>
        <begin position="115"/>
        <end position="172"/>
    </location>
</feature>
<evidence type="ECO:0000256" key="13">
    <source>
        <dbReference type="SAM" id="MobiDB-lite"/>
    </source>
</evidence>
<evidence type="ECO:0000256" key="11">
    <source>
        <dbReference type="ARBA" id="ARBA00023329"/>
    </source>
</evidence>
<dbReference type="Gene3D" id="3.40.50.300">
    <property type="entry name" value="P-loop containing nucleotide triphosphate hydrolases"/>
    <property type="match status" value="2"/>
</dbReference>
<keyword evidence="9" id="KW-0445">Lipid transport</keyword>
<evidence type="ECO:0000256" key="5">
    <source>
        <dbReference type="ARBA" id="ARBA00022741"/>
    </source>
</evidence>
<dbReference type="FunFam" id="3.40.50.300:FF:000298">
    <property type="entry name" value="ATP-binding cassette sub-family A member 12"/>
    <property type="match status" value="1"/>
</dbReference>
<dbReference type="PANTHER" id="PTHR19229:SF266">
    <property type="entry name" value="ATP-BINDING CASSETTE SUB-FAMILY A MEMBER 12-LIKE"/>
    <property type="match status" value="1"/>
</dbReference>
<proteinExistence type="predicted"/>
<keyword evidence="10 14" id="KW-0472">Membrane</keyword>
<dbReference type="Pfam" id="PF00005">
    <property type="entry name" value="ABC_tran"/>
    <property type="match status" value="2"/>
</dbReference>
<feature type="transmembrane region" description="Helical" evidence="14">
    <location>
        <begin position="4561"/>
        <end position="4582"/>
    </location>
</feature>
<dbReference type="InterPro" id="IPR003439">
    <property type="entry name" value="ABC_transporter-like_ATP-bd"/>
</dbReference>
<keyword evidence="2" id="KW-0813">Transport</keyword>
<dbReference type="InterPro" id="IPR003593">
    <property type="entry name" value="AAA+_ATPase"/>
</dbReference>
<evidence type="ECO:0000256" key="1">
    <source>
        <dbReference type="ARBA" id="ARBA00004439"/>
    </source>
</evidence>
<keyword evidence="6" id="KW-0067">ATP-binding</keyword>
<keyword evidence="5" id="KW-0547">Nucleotide-binding</keyword>
<accession>A0AAV7UFC5</accession>
<dbReference type="SUPFAM" id="SSF52540">
    <property type="entry name" value="P-loop containing nucleoside triphosphate hydrolases"/>
    <property type="match status" value="2"/>
</dbReference>
<dbReference type="GO" id="GO:0030659">
    <property type="term" value="C:cytoplasmic vesicle membrane"/>
    <property type="evidence" value="ECO:0007669"/>
    <property type="project" value="UniProtKB-SubCell"/>
</dbReference>
<feature type="coiled-coil region" evidence="12">
    <location>
        <begin position="1415"/>
        <end position="1442"/>
    </location>
</feature>
<name>A0AAV7UFC5_PLEWA</name>
<feature type="transmembrane region" description="Helical" evidence="14">
    <location>
        <begin position="4064"/>
        <end position="4085"/>
    </location>
</feature>
<feature type="transmembrane region" description="Helical" evidence="14">
    <location>
        <begin position="3875"/>
        <end position="3899"/>
    </location>
</feature>
<feature type="transmembrane region" description="Helical" evidence="14">
    <location>
        <begin position="24"/>
        <end position="43"/>
    </location>
</feature>
<feature type="domain" description="ABC transporter" evidence="15">
    <location>
        <begin position="5075"/>
        <end position="5313"/>
    </location>
</feature>
<keyword evidence="17" id="KW-1185">Reference proteome</keyword>
<dbReference type="GO" id="GO:0032376">
    <property type="term" value="P:positive regulation of cholesterol transport"/>
    <property type="evidence" value="ECO:0007669"/>
    <property type="project" value="UniProtKB-ARBA"/>
</dbReference>
<dbReference type="GO" id="GO:0005319">
    <property type="term" value="F:lipid transporter activity"/>
    <property type="evidence" value="ECO:0007669"/>
    <property type="project" value="TreeGrafter"/>
</dbReference>
<keyword evidence="7" id="KW-1278">Translocase</keyword>
<feature type="transmembrane region" description="Helical" evidence="14">
    <location>
        <begin position="4798"/>
        <end position="4823"/>
    </location>
</feature>
<evidence type="ECO:0000256" key="4">
    <source>
        <dbReference type="ARBA" id="ARBA00022737"/>
    </source>
</evidence>
<evidence type="ECO:0000256" key="6">
    <source>
        <dbReference type="ARBA" id="ARBA00022840"/>
    </source>
</evidence>
<dbReference type="InterPro" id="IPR013525">
    <property type="entry name" value="ABC2_TM"/>
</dbReference>
<feature type="transmembrane region" description="Helical" evidence="14">
    <location>
        <begin position="5003"/>
        <end position="5025"/>
    </location>
</feature>
<evidence type="ECO:0000256" key="2">
    <source>
        <dbReference type="ARBA" id="ARBA00022448"/>
    </source>
</evidence>
<evidence type="ECO:0000256" key="9">
    <source>
        <dbReference type="ARBA" id="ARBA00023055"/>
    </source>
</evidence>
<dbReference type="FunFam" id="3.40.50.300:FF:000689">
    <property type="entry name" value="ATP binding cassette subfamily A member 12"/>
    <property type="match status" value="1"/>
</dbReference>
<dbReference type="SMART" id="SM00382">
    <property type="entry name" value="AAA"/>
    <property type="match status" value="2"/>
</dbReference>
<dbReference type="Proteomes" id="UP001066276">
    <property type="component" value="Chromosome 3_1"/>
</dbReference>
<dbReference type="Pfam" id="PF12698">
    <property type="entry name" value="ABC2_membrane_3"/>
    <property type="match status" value="2"/>
</dbReference>
<comment type="caution">
    <text evidence="16">The sequence shown here is derived from an EMBL/GenBank/DDBJ whole genome shotgun (WGS) entry which is preliminary data.</text>
</comment>
<feature type="domain" description="ABC transporter" evidence="15">
    <location>
        <begin position="4166"/>
        <end position="4397"/>
    </location>
</feature>
<reference evidence="16" key="1">
    <citation type="journal article" date="2022" name="bioRxiv">
        <title>Sequencing and chromosome-scale assembly of the giantPleurodeles waltlgenome.</title>
        <authorList>
            <person name="Brown T."/>
            <person name="Elewa A."/>
            <person name="Iarovenko S."/>
            <person name="Subramanian E."/>
            <person name="Araus A.J."/>
            <person name="Petzold A."/>
            <person name="Susuki M."/>
            <person name="Suzuki K.-i.T."/>
            <person name="Hayashi T."/>
            <person name="Toyoda A."/>
            <person name="Oliveira C."/>
            <person name="Osipova E."/>
            <person name="Leigh N.D."/>
            <person name="Simon A."/>
            <person name="Yun M.H."/>
        </authorList>
    </citation>
    <scope>NUCLEOTIDE SEQUENCE</scope>
    <source>
        <strain evidence="16">20211129_DDA</strain>
        <tissue evidence="16">Liver</tissue>
    </source>
</reference>
<evidence type="ECO:0000256" key="8">
    <source>
        <dbReference type="ARBA" id="ARBA00022989"/>
    </source>
</evidence>
<dbReference type="InterPro" id="IPR017871">
    <property type="entry name" value="ABC_transporter-like_CS"/>
</dbReference>
<dbReference type="PANTHER" id="PTHR19229">
    <property type="entry name" value="ATP-BINDING CASSETTE TRANSPORTER SUBFAMILY A ABCA"/>
    <property type="match status" value="1"/>
</dbReference>
<keyword evidence="11" id="KW-0968">Cytoplasmic vesicle</keyword>
<dbReference type="GO" id="GO:0016887">
    <property type="term" value="F:ATP hydrolysis activity"/>
    <property type="evidence" value="ECO:0007669"/>
    <property type="project" value="InterPro"/>
</dbReference>
<dbReference type="PROSITE" id="PS50893">
    <property type="entry name" value="ABC_TRANSPORTER_2"/>
    <property type="match status" value="2"/>
</dbReference>
<feature type="transmembrane region" description="Helical" evidence="14">
    <location>
        <begin position="4882"/>
        <end position="4902"/>
    </location>
</feature>
<sequence length="5412" mass="604146">MVSFLHQLGVLLWKNWLSVRRQPVWSCVLIIWPIVIFIILAITRSKFPPELVQNCYLAPRNLPSTGLVPFLETYLCSTDSKCKNKSYDAGSSSNACDASNNGSSIRMLDLPFNTLHQNRPDTQTDDDGGGGDPSVAPPEREVEQKARPGSSSSREKRDTGGETDSGTTLTLGQITGQTTLPEILKILLCNLTRSFVPAASNNTGIHFVSNVLSNYCSTDQSLLSASFQEVRTSLLPLLADPENQVLLLTGVYKGMAMVKTVQGSTSLWNSLLNLPKQIFNPSSDSSQNRAANSGQSRSNSVFQDLQYITSCLQYFKKLGQVSNSSDQTQTTASTSISEDLEGCISLFQKFSCDPSVEECWSDMQHYYEWVYWLITSLTNMTGSSDCSLDISSMDVVCEDSTLWQQFYQSAVTAVQTAMQNHTAVQRILNQGWAFFQKNGLEEIFNLALNSQPTNQPSWNQELTPIMNDLLKLLLNVTQEKFSMSFQSSFLNYSSIYMEPLQTLLETIQQTVLQNIKQVDENNWANLLKIILNTAQNTQLWKNFSFGSNHPLNETIEGWMSLSSQAGNSSFNYNAFLIQVFATLSQPEFTQLLQSVQNFFMANHTSTQSLEVLLNSMKLFTQILSMKVTDDLSILGEVYLKQILNTLLSGNSLQRALSLLTPYIKMSSQHLSLNSKDFSNITLEILSFLNPSNLQNAGISGGNISSTLLSLFSDFIPMEYQDIFQGVVNATLDILESIVVCKTEPSNCVQFQLAAKTGTFTNPLSMFLSSNITEFLQLSNKVLNVTSCYNKTQLDPLLCTLDLTLTLVELLQTLQLPQPVLDRISIVGSIVQYWKSETGGNATVDEHLSYLHNLTTIIFQNEPVLLEICTSISEIVLALNATNLSNKSNGLSQTMKVLLGMMQFSDSAALRYNMSSDFFFNINDTLENAKILLQILAWHLNHLTNQTEVQNISNVIYHMYKITLLIAENSTTNSWNFTEYLSNTLGELSGLPDLLSILRFLFQDHIQQLQLFLNTKQAALGMLFPSNEGLSLPWLALKTEDVQRVLQLALTLLQEFGVNQSETNVVLRSIDNIIQVLKYLMQHLAALGPDSNALYPSFDNETAHVVYALFAEGTSILHETKKAAASKEIFQRLYHFTHLLVKDRNGTVLQNASSFESELLNILFSAIHPFLGENTSEANPRTCSVKDALHIISQVIFQNKTLNESMAETDCQMPFTVMPFENGTTLNQTLGETLRLIVQIIGLSNEFSTNFELGQANAVGEFMACIIKSLRLSISVLLKISNLSGIKGPWIQVMYETLTSISEEVPESHISCITPNSQILNLVDNICLNHSNPFHVVITFIYNQANLLLHGSLSKQTNWSNTITQILGFMHGHPYWNNTIYELFFQWSNSSELFEFSTVWSIVNTILRTDWNSTEIDALVNNLEALKSAVDLARNKIGQEAEQVYEFFVSVLYDIQTLGLLDLTNMHNVTLSSAAISQCKLFSYLIDRIIFNQTQASTNNGLLSNLSLWTCSFLSTNISFSVPEDGLKILRSILLSTSLAPGNIFKYLNVTENLFAALQEAMLSGQSFSNGYIMQTVSELFRPLIEVIDEIKIASQLGTNPALRDLFSLIHIIQNDTSSNASGITVGEKAIFWTASILRELLKTINATSAVGGISSASNILQMLFHSNYNSPDENSVGGRILEKVWAILQRSGIEKLLSENIQLMLSTQYPDNPQLPAMATNLLQLLFNLTNELISDLTLAPPLLNSSSSMKILTGLVEKLQQIVYQDTGFENWRKIFQVFVQDSGIWNNFSICTLFMQNVTDHAVKELETLVASWASISNGSFSMSTKIMKLFYGLTQTECIQIVETFQNILTPSHNFTQVPTYLLDSLHIFNNIISMNSTTEVQVPTGVYLKQILNFLTSDTNIHRVFFLLGPYINISRQLPMVHSEKMREFAMEILSFISPLNLLNLNTFASNTPSDLLSLMSEYIPNDEKTVFDSAANITVLAIESMQMCQTKQSNCTRVLHEFQQLAGDFLQLLAMMENRSLGEEFNISSVPHFAVSNDIQVSLINNIISLLWSSGGNSIHSETDMTAVFHKVNTLRDFLLNVTLKDDLNWTLVQSLSGPLNLNASEVRSVLKMFASSNISELLLQIESVIQISYCYNQTESFSLLCTLDLTVHIVDLLKRQPLPQPLQDRLSIVVSIITLWRGTLKENITLYQQLHYLYNLTMTILQNEPVLNLMHSAVSDIVQSLNNIRINVNVSSPEYEATIIALLDLIQPKEFGLLDYNMSAILYLPPEDQLHKMQVEFQIAKWYVLYLENQTEGVAASNVGYPWYTIVQLILSNTLPNIHKHSPIQSFLNDLQAFLNQPQNSTAIQLILAIPLQDVFQELQQVINYTEAVVHILFPNHTNSSVTWGAFIKEDALSIMESTFHLLQKYSGNKFTNSNMSLDFDFADKLLKMLNGIRRIVLAIDAHNMALLPGLNQDISQKLREVLKGGVNLLNSIEIGRTSDKKIIYAMYNFSHVLLEEDSNVNFSHQASMLDSKLLDSVISILTLVLTEINENGSMPQMCSVTDVFHLIKDIAFGNTTLHESLSQSRCQFQYLENGTMTNQTLQEIIQGALKILEIAEEFSEVYNKTSYNVGGRTACLIYSLQLTTHFFSKLDNIVGYNIPWIQPLHKVLSAFSEELTESNITCRAKLGTSNTNILNILSQNQTNPFTISLILSLLDFYSYVTLPNISLPDLMFIFSLLPNSESWTKPVLELMEVFLNPPRLPEVDLFVRVQHILEHMAAGNYTTTEVSVLKDLLERLSYAFNLTSIGVGQDVVQAQQILHDIFQGINLPSLLNLSSWTAQLDSTAVSHCKDVVKKLTSASENILKDLEMTPPNWGGFNLASNITLMACDLLLSNNIHFDWAEELKKAETIVSYISQHAPTDTAKYFQAAGKFLPMLSNLLKNGTSFTSDYSMGSIFELLTLFLELFDQKEVADVLANPSLQELLSLVLDMATGGGNSSRIQAAEEAIRAVVDFAVDSLRAFNVSSPAATLSHLSEILQLVINKAEPTTSPGSAVNVFDNIVSLLANIPFNLTSFPDNETLESLFELLLPFLGLQYENTTLNHWVDNPDFHNLIFILAKSITEATINESQISAAQNTTLYAINNLQMLMKTLNLTSHYEIFTFASEVAALIFNTSDKEHAPNNFAQGLSDLKEALLNQSAGSPYRSLLNCLDNAMTVLASQSQGNREVIVELIQSLFAHNYTFEDTSLVPEVLQLKITQLLNFTNLMCDSTKTGPASESCQLPCQYLLQLLNRMERSINSLTDTKGTNSIKSRAATDTTTNVASTSNSVLNMLLQSIAGELNSIDWIPSDFLPLDSLQSMSQYFSLAGVNINLTVPVPRVGDVFGNLIQTKLDLIRTAGLSSENVDAMMNVTITNTTFQMIAWFQQLQACRKDPSLVPQPLQVFCNMPALQGYQMAIVLLRNVDLFNFVYRMYTPQKLQNSIDMAMIGLTGLVTALKEKVDTLPSVEAVNSQLNQLQNILDFANVQMREVLRRKRDTQNAIPFSVGTLVNVLCLKNIPLLFAYINQLPPMVTSRASKVETPLDRDSKNLIEKFDIPTNTTNFCKRILVSLANTTTGAFYWVFLKPMLFGQIIYTPETAETRAIMQKVNASLAELNNLRMGATELLSLAGNIGNFSSLITTVTPLLDQVQSYLRNPIVQALISTLGRANATEMNSEIQNLRDYISILKGNQPILEQVTPMITLFANLAECISYDRIQPAKTTEELEKTATLLRQQNNLFAGVIFDDLSSNKRRRRATTNDTALPAKVRYTIRMNIMLSQPTNSIRDLVFVPGPHETASKYMTYARAFVFLQDSIERAVIELQTRRNLSDIAVQFQPMPYSCYTKDNFLYSVSFSLPIVLMVAWVLFVAAFVKRLVLEKDLRLHEYMKMMGVNTSSHFFAWFIESAIFLIITVIILVIIIKFGGILPRSDGGLIFLFLIDYSLSIIAMSYLISVFFHNTNIAALSGSLIYIISFFPFIVMTSRSNSLSFAGKTLLGLFSPTALSYAAQYATLYEEQSLGLQWGNMYDSPMANDTCSFGWMCWLLLIDSGIYFIVGWYIQIVFPGRYGIGSSWYFPFQPSFWRECCGLSSTCCKKKSSGLMFTNFMTESVMSSQKKGAELAPSDLSPVFETEPDGLVVGVSLHGLTKTFNSKAAVGNLNLNFYEGQITSLLGHNGAGKTTTISMLTGLFSATSGTINVYGEDIQTHLHHIRKNMGVCMQYDVLFSHLTCKEHLLLYGAIKAPQWDKRRLHAEVKRTLKDTGLYSHRYKAARSLSGGMKRKLSICIALIGGSRVIILDEPTTGVDPCSRRAIWEIISKNKHEKTIILSTHHLDEAEVLSDRIAFLENGGLKCCGSPVFLKEKFGDGYHLTLTKKFKDRDTDQHCNTEAVTTLIRSHIPDAYLKEDIGEELVYVLPPFNAGISAAYLSLLRALDAGLDELHIGCYGISDTTVEEVFLKLTEGLDGNESAWSRTKMVVPIGDTDDLMVHDEASTSSYSFRDEQALTRTKKVSGVVLLFKKMLAIFIKRFHNSRRNWKGLISQILLPVLFVIAAMGLGTLTSDAGEYPPLLLSPSLYGSTGQNVAFGNSNSSTDHLVNAMLSFPGIDNTCMNSTNCLTESQLGAWTSARNESGSYCTCSCTKTTRECGIPANANPPRRKTFSNQVIHNLSGHNMENYLLTTTNSFAQTRYGAWSFGLPLTSDLLLDSSPIPPNRTLSKVWYNSEGYHSLPAYLNSLNNFILRANLPKNQSSQYGIFVTSHPYPGALTLEQTQISNLVNILVALCILVGYSITTASFVIYTVKEHLNGSKQLQHISGISETCYWVTNFLYDMFLYMLPVALSISTIAGFKLSAFYENQNLGAVSLLFVMFGFATFTWMYLLAGTFKNLGMAFIVFVCINLFIGINTIISATVVEVLAQDKTGNETLIQNLGNVSLVLQGIFKIFPQFCFGFGLIKLSQQQQIVDYYQAFGYSYPINVFAMDILGWMFVALMFQGVFFFVLRLLINNTLYQNIKFFVKDRFGIGSQPVRNTVEEDVDVKAERDRVESGRGDTDLLQLHGLTKIYHQVKKNVVAVNNMSVGIRAGECFGLLGVNGAGKTTTFKMLTGDIAPSSGQIQIQDRFGNLVHVLDCNADWSAFGYCPQEDALDDLLTGEEHLYYYARIHGIPEKRIRVVVNDLLNKLQLTQYKDRITEAYSCGTKRKLSTALALIGGPSILLLDEPSSGMDPKTKRHLWKVISEEVRDKCAVVLTSHSMEECEALCTRLAIMVRGTFQCIGSMQHIKSRFGSGFTVKMHLRDSSVDVEALTQLMRGHFPNTYLKDHHFTMVEYHVPVSAGGVANIFDLLETNKAAFNIRHFSVSQTTLDEVFINFAQAQVTPENSNSGNQESTNVTVS</sequence>
<dbReference type="InterPro" id="IPR026082">
    <property type="entry name" value="ABCA"/>
</dbReference>
<evidence type="ECO:0000256" key="10">
    <source>
        <dbReference type="ARBA" id="ARBA00023136"/>
    </source>
</evidence>
<dbReference type="InterPro" id="IPR027417">
    <property type="entry name" value="P-loop_NTPase"/>
</dbReference>
<organism evidence="16 17">
    <name type="scientific">Pleurodeles waltl</name>
    <name type="common">Iberian ribbed newt</name>
    <dbReference type="NCBI Taxonomy" id="8319"/>
    <lineage>
        <taxon>Eukaryota</taxon>
        <taxon>Metazoa</taxon>
        <taxon>Chordata</taxon>
        <taxon>Craniata</taxon>
        <taxon>Vertebrata</taxon>
        <taxon>Euteleostomi</taxon>
        <taxon>Amphibia</taxon>
        <taxon>Batrachia</taxon>
        <taxon>Caudata</taxon>
        <taxon>Salamandroidea</taxon>
        <taxon>Salamandridae</taxon>
        <taxon>Pleurodelinae</taxon>
        <taxon>Pleurodeles</taxon>
    </lineage>
</organism>
<keyword evidence="8 14" id="KW-1133">Transmembrane helix</keyword>
<keyword evidence="3 14" id="KW-0812">Transmembrane</keyword>
<feature type="coiled-coil region" evidence="12">
    <location>
        <begin position="3495"/>
        <end position="3522"/>
    </location>
</feature>
<dbReference type="GO" id="GO:0140359">
    <property type="term" value="F:ABC-type transporter activity"/>
    <property type="evidence" value="ECO:0007669"/>
    <property type="project" value="InterPro"/>
</dbReference>
<evidence type="ECO:0000256" key="3">
    <source>
        <dbReference type="ARBA" id="ARBA00022692"/>
    </source>
</evidence>
<keyword evidence="12" id="KW-0175">Coiled coil</keyword>
<feature type="transmembrane region" description="Helical" evidence="14">
    <location>
        <begin position="3988"/>
        <end position="4008"/>
    </location>
</feature>
<evidence type="ECO:0000313" key="17">
    <source>
        <dbReference type="Proteomes" id="UP001066276"/>
    </source>
</evidence>
<feature type="transmembrane region" description="Helical" evidence="14">
    <location>
        <begin position="3959"/>
        <end position="3982"/>
    </location>
</feature>
<gene>
    <name evidence="16" type="ORF">NDU88_004443</name>
</gene>
<dbReference type="Pfam" id="PF23321">
    <property type="entry name" value="R1_ABCA1"/>
    <property type="match status" value="1"/>
</dbReference>
<feature type="transmembrane region" description="Helical" evidence="14">
    <location>
        <begin position="4909"/>
        <end position="4929"/>
    </location>
</feature>
<evidence type="ECO:0000256" key="7">
    <source>
        <dbReference type="ARBA" id="ARBA00022967"/>
    </source>
</evidence>
<evidence type="ECO:0000259" key="15">
    <source>
        <dbReference type="PROSITE" id="PS50893"/>
    </source>
</evidence>
<evidence type="ECO:0000313" key="16">
    <source>
        <dbReference type="EMBL" id="KAJ1187669.1"/>
    </source>
</evidence>
<dbReference type="GO" id="GO:0005524">
    <property type="term" value="F:ATP binding"/>
    <property type="evidence" value="ECO:0007669"/>
    <property type="project" value="UniProtKB-KW"/>
</dbReference>
<dbReference type="EMBL" id="JANPWB010000005">
    <property type="protein sequence ID" value="KAJ1187669.1"/>
    <property type="molecule type" value="Genomic_DNA"/>
</dbReference>
<dbReference type="PROSITE" id="PS00211">
    <property type="entry name" value="ABC_TRANSPORTER_1"/>
    <property type="match status" value="1"/>
</dbReference>
<dbReference type="InterPro" id="IPR056264">
    <property type="entry name" value="R2_ABCA1-4-like"/>
</dbReference>
<evidence type="ECO:0000256" key="14">
    <source>
        <dbReference type="SAM" id="Phobius"/>
    </source>
</evidence>
<keyword evidence="4" id="KW-0677">Repeat</keyword>
<feature type="transmembrane region" description="Helical" evidence="14">
    <location>
        <begin position="4854"/>
        <end position="4876"/>
    </location>
</feature>
<feature type="transmembrane region" description="Helical" evidence="14">
    <location>
        <begin position="3925"/>
        <end position="3947"/>
    </location>
</feature>
<evidence type="ECO:0000256" key="12">
    <source>
        <dbReference type="SAM" id="Coils"/>
    </source>
</evidence>
<comment type="subcellular location">
    <subcellularLocation>
        <location evidence="1">Cytoplasmic vesicle membrane</location>
        <topology evidence="1">Multi-pass membrane protein</topology>
    </subcellularLocation>
</comment>
<protein>
    <recommendedName>
        <fullName evidence="15">ABC transporter domain-containing protein</fullName>
    </recommendedName>
</protein>
<dbReference type="CDD" id="cd03263">
    <property type="entry name" value="ABC_subfamily_A"/>
    <property type="match status" value="2"/>
</dbReference>